<dbReference type="OrthoDB" id="5147630at2"/>
<keyword evidence="2" id="KW-1185">Reference proteome</keyword>
<evidence type="ECO:0000313" key="2">
    <source>
        <dbReference type="Proteomes" id="UP000316095"/>
    </source>
</evidence>
<sequence>MSYKLTAADLVWNRAAMENGGVSPASGDAALSSLLYAHGLVSNGGVLHAVEIMTSDEFSEAQEGYRFFDLDAVASLLSHAKYFFDLGERLSEHECRLNNEYLKLVPDDSLLSQHFELRFNTNPWEFAPIK</sequence>
<dbReference type="AlphaFoldDB" id="A0A5C5XEP4"/>
<accession>A0A5C5XEP4</accession>
<comment type="caution">
    <text evidence="1">The sequence shown here is derived from an EMBL/GenBank/DDBJ whole genome shotgun (WGS) entry which is preliminary data.</text>
</comment>
<dbReference type="EMBL" id="SJPG01000001">
    <property type="protein sequence ID" value="TWT61264.1"/>
    <property type="molecule type" value="Genomic_DNA"/>
</dbReference>
<dbReference type="Proteomes" id="UP000316095">
    <property type="component" value="Unassembled WGS sequence"/>
</dbReference>
<name>A0A5C5XEP4_9PLAN</name>
<gene>
    <name evidence="1" type="ORF">Pan54_20000</name>
</gene>
<reference evidence="1 2" key="1">
    <citation type="submission" date="2019-02" db="EMBL/GenBank/DDBJ databases">
        <title>Deep-cultivation of Planctomycetes and their phenomic and genomic characterization uncovers novel biology.</title>
        <authorList>
            <person name="Wiegand S."/>
            <person name="Jogler M."/>
            <person name="Boedeker C."/>
            <person name="Pinto D."/>
            <person name="Vollmers J."/>
            <person name="Rivas-Marin E."/>
            <person name="Kohn T."/>
            <person name="Peeters S.H."/>
            <person name="Heuer A."/>
            <person name="Rast P."/>
            <person name="Oberbeckmann S."/>
            <person name="Bunk B."/>
            <person name="Jeske O."/>
            <person name="Meyerdierks A."/>
            <person name="Storesund J.E."/>
            <person name="Kallscheuer N."/>
            <person name="Luecker S."/>
            <person name="Lage O.M."/>
            <person name="Pohl T."/>
            <person name="Merkel B.J."/>
            <person name="Hornburger P."/>
            <person name="Mueller R.-W."/>
            <person name="Bruemmer F."/>
            <person name="Labrenz M."/>
            <person name="Spormann A.M."/>
            <person name="Op Den Camp H."/>
            <person name="Overmann J."/>
            <person name="Amann R."/>
            <person name="Jetten M.S.M."/>
            <person name="Mascher T."/>
            <person name="Medema M.H."/>
            <person name="Devos D.P."/>
            <person name="Kaster A.-K."/>
            <person name="Ovreas L."/>
            <person name="Rohde M."/>
            <person name="Galperin M.Y."/>
            <person name="Jogler C."/>
        </authorList>
    </citation>
    <scope>NUCLEOTIDE SEQUENCE [LARGE SCALE GENOMIC DNA]</scope>
    <source>
        <strain evidence="1 2">Pan54</strain>
    </source>
</reference>
<evidence type="ECO:0000313" key="1">
    <source>
        <dbReference type="EMBL" id="TWT61264.1"/>
    </source>
</evidence>
<organism evidence="1 2">
    <name type="scientific">Rubinisphaera italica</name>
    <dbReference type="NCBI Taxonomy" id="2527969"/>
    <lineage>
        <taxon>Bacteria</taxon>
        <taxon>Pseudomonadati</taxon>
        <taxon>Planctomycetota</taxon>
        <taxon>Planctomycetia</taxon>
        <taxon>Planctomycetales</taxon>
        <taxon>Planctomycetaceae</taxon>
        <taxon>Rubinisphaera</taxon>
    </lineage>
</organism>
<protein>
    <submittedName>
        <fullName evidence="1">Uncharacterized protein</fullName>
    </submittedName>
</protein>
<proteinExistence type="predicted"/>
<dbReference type="RefSeq" id="WP_146503279.1">
    <property type="nucleotide sequence ID" value="NZ_SJPG01000001.1"/>
</dbReference>